<feature type="region of interest" description="Disordered" evidence="2">
    <location>
        <begin position="907"/>
        <end position="952"/>
    </location>
</feature>
<protein>
    <submittedName>
        <fullName evidence="3">Transcription factor TFIIIC subunit tfc4</fullName>
    </submittedName>
</protein>
<dbReference type="GO" id="GO:0006383">
    <property type="term" value="P:transcription by RNA polymerase III"/>
    <property type="evidence" value="ECO:0007669"/>
    <property type="project" value="InterPro"/>
</dbReference>
<feature type="compositionally biased region" description="Acidic residues" evidence="2">
    <location>
        <begin position="1021"/>
        <end position="1063"/>
    </location>
</feature>
<dbReference type="Pfam" id="PF13432">
    <property type="entry name" value="TPR_16"/>
    <property type="match status" value="1"/>
</dbReference>
<feature type="compositionally biased region" description="Acidic residues" evidence="2">
    <location>
        <begin position="1102"/>
        <end position="1116"/>
    </location>
</feature>
<dbReference type="InterPro" id="IPR011990">
    <property type="entry name" value="TPR-like_helical_dom_sf"/>
</dbReference>
<feature type="region of interest" description="Disordered" evidence="2">
    <location>
        <begin position="465"/>
        <end position="495"/>
    </location>
</feature>
<dbReference type="SUPFAM" id="SSF48452">
    <property type="entry name" value="TPR-like"/>
    <property type="match status" value="2"/>
</dbReference>
<organism evidence="3 4">
    <name type="scientific">Dissophora globulifera</name>
    <dbReference type="NCBI Taxonomy" id="979702"/>
    <lineage>
        <taxon>Eukaryota</taxon>
        <taxon>Fungi</taxon>
        <taxon>Fungi incertae sedis</taxon>
        <taxon>Mucoromycota</taxon>
        <taxon>Mortierellomycotina</taxon>
        <taxon>Mortierellomycetes</taxon>
        <taxon>Mortierellales</taxon>
        <taxon>Mortierellaceae</taxon>
        <taxon>Dissophora</taxon>
    </lineage>
</organism>
<evidence type="ECO:0000313" key="3">
    <source>
        <dbReference type="EMBL" id="KAG0326992.1"/>
    </source>
</evidence>
<dbReference type="GO" id="GO:0000127">
    <property type="term" value="C:transcription factor TFIIIC complex"/>
    <property type="evidence" value="ECO:0007669"/>
    <property type="project" value="TreeGrafter"/>
</dbReference>
<dbReference type="InterPro" id="IPR039340">
    <property type="entry name" value="Tfc4/TFIIIC-102/Sfc4"/>
</dbReference>
<feature type="compositionally biased region" description="Basic and acidic residues" evidence="2">
    <location>
        <begin position="469"/>
        <end position="486"/>
    </location>
</feature>
<dbReference type="InterPro" id="IPR019734">
    <property type="entry name" value="TPR_rpt"/>
</dbReference>
<feature type="region of interest" description="Disordered" evidence="2">
    <location>
        <begin position="1"/>
        <end position="51"/>
    </location>
</feature>
<dbReference type="PANTHER" id="PTHR23082:SF0">
    <property type="entry name" value="GENERAL TRANSCRIPTION FACTOR 3C POLYPEPTIDE 3"/>
    <property type="match status" value="1"/>
</dbReference>
<feature type="compositionally biased region" description="Acidic residues" evidence="2">
    <location>
        <begin position="1070"/>
        <end position="1080"/>
    </location>
</feature>
<dbReference type="Gene3D" id="1.25.40.10">
    <property type="entry name" value="Tetratricopeptide repeat domain"/>
    <property type="match status" value="2"/>
</dbReference>
<evidence type="ECO:0000313" key="4">
    <source>
        <dbReference type="Proteomes" id="UP000738325"/>
    </source>
</evidence>
<dbReference type="EMBL" id="JAAAIP010000067">
    <property type="protein sequence ID" value="KAG0326992.1"/>
    <property type="molecule type" value="Genomic_DNA"/>
</dbReference>
<dbReference type="SMART" id="SM00028">
    <property type="entry name" value="TPR"/>
    <property type="match status" value="7"/>
</dbReference>
<gene>
    <name evidence="3" type="primary">TFC4</name>
    <name evidence="3" type="ORF">BGZ99_008542</name>
</gene>
<name>A0A9P6RSX3_9FUNG</name>
<keyword evidence="1" id="KW-0802">TPR repeat</keyword>
<evidence type="ECO:0000256" key="2">
    <source>
        <dbReference type="SAM" id="MobiDB-lite"/>
    </source>
</evidence>
<dbReference type="Pfam" id="PF14559">
    <property type="entry name" value="TPR_19"/>
    <property type="match status" value="1"/>
</dbReference>
<feature type="repeat" description="TPR" evidence="1">
    <location>
        <begin position="86"/>
        <end position="119"/>
    </location>
</feature>
<evidence type="ECO:0000256" key="1">
    <source>
        <dbReference type="PROSITE-ProRule" id="PRU00339"/>
    </source>
</evidence>
<accession>A0A9P6RSX3</accession>
<feature type="compositionally biased region" description="Basic and acidic residues" evidence="2">
    <location>
        <begin position="990"/>
        <end position="1003"/>
    </location>
</feature>
<comment type="caution">
    <text evidence="3">The sequence shown here is derived from an EMBL/GenBank/DDBJ whole genome shotgun (WGS) entry which is preliminary data.</text>
</comment>
<feature type="region of interest" description="Disordered" evidence="2">
    <location>
        <begin position="1492"/>
        <end position="1557"/>
    </location>
</feature>
<keyword evidence="4" id="KW-1185">Reference proteome</keyword>
<dbReference type="PROSITE" id="PS50005">
    <property type="entry name" value="TPR"/>
    <property type="match status" value="2"/>
</dbReference>
<proteinExistence type="predicted"/>
<feature type="region of interest" description="Disordered" evidence="2">
    <location>
        <begin position="1322"/>
        <end position="1360"/>
    </location>
</feature>
<reference evidence="3" key="1">
    <citation type="journal article" date="2020" name="Fungal Divers.">
        <title>Resolving the Mortierellaceae phylogeny through synthesis of multi-gene phylogenetics and phylogenomics.</title>
        <authorList>
            <person name="Vandepol N."/>
            <person name="Liber J."/>
            <person name="Desiro A."/>
            <person name="Na H."/>
            <person name="Kennedy M."/>
            <person name="Barry K."/>
            <person name="Grigoriev I.V."/>
            <person name="Miller A.N."/>
            <person name="O'Donnell K."/>
            <person name="Stajich J.E."/>
            <person name="Bonito G."/>
        </authorList>
    </citation>
    <scope>NUCLEOTIDE SEQUENCE</scope>
    <source>
        <strain evidence="3">REB-010B</strain>
    </source>
</reference>
<dbReference type="OrthoDB" id="9991317at2759"/>
<feature type="compositionally biased region" description="Basic residues" evidence="2">
    <location>
        <begin position="35"/>
        <end position="44"/>
    </location>
</feature>
<sequence length="1605" mass="181852">MAEFESHMGEDDDELDENDPALEELGLSLAPKSQREKKKTRRKGPQSYPPEVQKLLGMANNAYVNRDYRQAVDLFQQVIVTHPNVFEAWNVMGVIQEELGNTEKALQLYLVAAHLVPKDGALWKKLAVISKDCGYNQQALYCFSRAYRADKNDMDALWDRSIMYHVLEQPFKAIQGFQKLLKVKQHYMPALEELVKIYSSLDQDHKRYREHMHQAMVDYEAAYLHYASLPDQFATANGDPFDVTDEIEGEGAGNEPFGYSALNMLSELYIMFEEYEKPIKMIKTWARRLQRRSHQTWWDDYRDDREFDTDPDDERLQAALDDNRTRGLPVDLRVKLGICRLMMEEVKEAKAQFRYLWRCSVEEFSDLYEEIAELYVNKQMWKEGYNVIRAMLQYDEMDVPKIWTMAGECLRHMGKLKEAKDYLEQAHRADPTGVDVSMMLAEVYEEMGNLPQALTLVNYVRQVNAERQSNSDKRRREARLAKRDMESGPSTTFDGSALLDDDASFNARHLKIAPHLKDEASWDAARKAMERIVEASRSRAAAERYSSVDRDRDIQLVKMLREHERAGKLAEREQNGAQELRDVIEKFNKIDLIAQAIDQKERSRVWDSRREAVLATREERTHYIQAARDLIIIFRNNRGFFPKEKNKPYMGVEARTWRYRRHVADADTVLSEHVTEMAERLGNAMGVVPSRAPVEEEVPEQRAFVPPPTTYKEVSFDAWYLLMIRQAVYLTYEDRYQEAAELLMVMFRANVCYSVARRRSGIMLVLLACAMWVGDYGAILNAGRYLANFGGTRPFPLRIYQAIYTLGPRNHRQFFAWVQNVTYKYLRRHVERMRVSLGKSAQKGMRKSHRARMSTRLVTKRGPNKKFDLVPRAMVSPNKRHKSGDNHAFEKPVAFPWRHIRGVVGQVVQQSDHSDDRSERREAGGVQGSDLQSAGSLDVEPGSFASQNHSSESTYRVSAMDGSFGSESTGIRLALGVTAANDSAFTTDMTKVDGDTQDVREDTAGPTAAVLARRRKRQLEGDDGAEAHGEDDDDDEGNPNEFDDEDEYDIDDDLYKTDEDEDGEGKNRESEDDGEAEWEQDGASYPGSRSKVFMKPGRRREDEDEDDDDEDDDGDDVSVNFSKLKRAGHAPQRKNARKKQPLQAGEGPGRRNYTKEVYPSFSVSMTMFLGHVLALSRSHVGSAAHFVECMDYIPTNPMIQFYVAIQFMNLAMQRTTPNRQTTLAQGLMFLQNYYRLRSAGYGTLAFVEREERNKAAGIAPYPLPIEPVHSVIGVVGKIGKTTAATEDWKAMAAKTSLDAISSSPLAAQAQATSTQKLDAANATAATSAQEPVSISVQEPTLSSGTDKDVGPSSAPAIIPSALDSGCKASEAKKELTSDASSAENTVHAGTAATSTPAESSSSTPTSPLKENTDPPLLLGKQEAEYNMARLFQQLGLDQLAMIHYRRVLELPSFRTVQRQLEAERQQLRHEEKAEGRRARAQARSILLEQRMKRAQETREHNEEQRAKAQEMGQAEMEEGVGELEEDGMDADGSGDENGVEETEEEEADVAKKGPDGLYSKIQLQGDEDEDPTDLRREAAFNLARIYFNSGAMGEGQLLMHKYCTF</sequence>
<feature type="compositionally biased region" description="Basic and acidic residues" evidence="2">
    <location>
        <begin position="912"/>
        <end position="923"/>
    </location>
</feature>
<dbReference type="PANTHER" id="PTHR23082">
    <property type="entry name" value="TRANSCRIPTION INITIATION FACTOR IIIC TFIIIC , POLYPEPTIDE 3-RELATED"/>
    <property type="match status" value="1"/>
</dbReference>
<feature type="compositionally biased region" description="Basic residues" evidence="2">
    <location>
        <begin position="1123"/>
        <end position="1140"/>
    </location>
</feature>
<dbReference type="Proteomes" id="UP000738325">
    <property type="component" value="Unassembled WGS sequence"/>
</dbReference>
<feature type="compositionally biased region" description="Acidic residues" evidence="2">
    <location>
        <begin position="10"/>
        <end position="22"/>
    </location>
</feature>
<feature type="region of interest" description="Disordered" evidence="2">
    <location>
        <begin position="988"/>
        <end position="1153"/>
    </location>
</feature>
<feature type="compositionally biased region" description="Basic and acidic residues" evidence="2">
    <location>
        <begin position="1492"/>
        <end position="1508"/>
    </location>
</feature>
<feature type="region of interest" description="Disordered" evidence="2">
    <location>
        <begin position="1372"/>
        <end position="1415"/>
    </location>
</feature>
<feature type="compositionally biased region" description="Acidic residues" evidence="2">
    <location>
        <begin position="1515"/>
        <end position="1547"/>
    </location>
</feature>
<feature type="compositionally biased region" description="Polar residues" evidence="2">
    <location>
        <begin position="1329"/>
        <end position="1344"/>
    </location>
</feature>
<feature type="repeat" description="TPR" evidence="1">
    <location>
        <begin position="400"/>
        <end position="433"/>
    </location>
</feature>
<feature type="compositionally biased region" description="Low complexity" evidence="2">
    <location>
        <begin position="1390"/>
        <end position="1407"/>
    </location>
</feature>